<organism evidence="1">
    <name type="scientific">Hellea balneolensis</name>
    <dbReference type="NCBI Taxonomy" id="287478"/>
    <lineage>
        <taxon>Bacteria</taxon>
        <taxon>Pseudomonadati</taxon>
        <taxon>Pseudomonadota</taxon>
        <taxon>Alphaproteobacteria</taxon>
        <taxon>Maricaulales</taxon>
        <taxon>Robiginitomaculaceae</taxon>
        <taxon>Hellea</taxon>
    </lineage>
</organism>
<name>A0A7C5R4P2_9PROT</name>
<dbReference type="EMBL" id="DRMJ01000401">
    <property type="protein sequence ID" value="HHL43486.1"/>
    <property type="molecule type" value="Genomic_DNA"/>
</dbReference>
<proteinExistence type="predicted"/>
<dbReference type="Proteomes" id="UP000885830">
    <property type="component" value="Unassembled WGS sequence"/>
</dbReference>
<dbReference type="PROSITE" id="PS51257">
    <property type="entry name" value="PROKAR_LIPOPROTEIN"/>
    <property type="match status" value="1"/>
</dbReference>
<evidence type="ECO:0000313" key="1">
    <source>
        <dbReference type="EMBL" id="HHL43486.1"/>
    </source>
</evidence>
<accession>A0A7C5R4P2</accession>
<dbReference type="Pfam" id="PF13617">
    <property type="entry name" value="Lipoprotein_19"/>
    <property type="match status" value="1"/>
</dbReference>
<keyword evidence="1" id="KW-0449">Lipoprotein</keyword>
<protein>
    <submittedName>
        <fullName evidence="1">YnbE family lipoprotein</fullName>
    </submittedName>
</protein>
<gene>
    <name evidence="1" type="ORF">ENJ42_07710</name>
</gene>
<comment type="caution">
    <text evidence="1">The sequence shown here is derived from an EMBL/GenBank/DDBJ whole genome shotgun (WGS) entry which is preliminary data.</text>
</comment>
<dbReference type="InterPro" id="IPR025985">
    <property type="entry name" value="YnbE"/>
</dbReference>
<reference evidence="1" key="1">
    <citation type="journal article" date="2020" name="mSystems">
        <title>Genome- and Community-Level Interaction Insights into Carbon Utilization and Element Cycling Functions of Hydrothermarchaeota in Hydrothermal Sediment.</title>
        <authorList>
            <person name="Zhou Z."/>
            <person name="Liu Y."/>
            <person name="Xu W."/>
            <person name="Pan J."/>
            <person name="Luo Z.H."/>
            <person name="Li M."/>
        </authorList>
    </citation>
    <scope>NUCLEOTIDE SEQUENCE [LARGE SCALE GENOMIC DNA]</scope>
    <source>
        <strain evidence="1">HyVt-485</strain>
    </source>
</reference>
<dbReference type="AlphaFoldDB" id="A0A7C5R4P2"/>
<sequence>MIIRKTYPVLATTLVFAACTHTVKIEPSDKPIKIDMTVHITQEIRVMLDKPAEDLINSNPDIF</sequence>